<dbReference type="EC" id="2.7.9.2" evidence="3"/>
<dbReference type="Pfam" id="PF00391">
    <property type="entry name" value="PEP-utilizers"/>
    <property type="match status" value="1"/>
</dbReference>
<dbReference type="InterPro" id="IPR002192">
    <property type="entry name" value="PPDK_AMP/ATP-bd"/>
</dbReference>
<evidence type="ECO:0000313" key="4">
    <source>
        <dbReference type="Proteomes" id="UP000199032"/>
    </source>
</evidence>
<dbReference type="Gene3D" id="3.30.470.20">
    <property type="entry name" value="ATP-grasp fold, B domain"/>
    <property type="match status" value="1"/>
</dbReference>
<dbReference type="GO" id="GO:0008986">
    <property type="term" value="F:pyruvate, water dikinase activity"/>
    <property type="evidence" value="ECO:0007669"/>
    <property type="project" value="UniProtKB-EC"/>
</dbReference>
<feature type="domain" description="Pyruvate phosphate dikinase AMP/ATP-binding" evidence="2">
    <location>
        <begin position="16"/>
        <end position="319"/>
    </location>
</feature>
<dbReference type="PANTHER" id="PTHR43615:SF1">
    <property type="entry name" value="PPDK_N DOMAIN-CONTAINING PROTEIN"/>
    <property type="match status" value="1"/>
</dbReference>
<dbReference type="InterPro" id="IPR013815">
    <property type="entry name" value="ATP_grasp_subdomain_1"/>
</dbReference>
<proteinExistence type="predicted"/>
<gene>
    <name evidence="3" type="ORF">COMA1_11338</name>
</gene>
<keyword evidence="3" id="KW-0808">Transferase</keyword>
<dbReference type="EMBL" id="CZQA01000001">
    <property type="protein sequence ID" value="CUS33785.1"/>
    <property type="molecule type" value="Genomic_DNA"/>
</dbReference>
<evidence type="ECO:0000259" key="2">
    <source>
        <dbReference type="Pfam" id="PF01326"/>
    </source>
</evidence>
<dbReference type="RefSeq" id="WP_090745424.1">
    <property type="nucleotide sequence ID" value="NZ_CZQA01000001.1"/>
</dbReference>
<dbReference type="GO" id="GO:0005524">
    <property type="term" value="F:ATP binding"/>
    <property type="evidence" value="ECO:0007669"/>
    <property type="project" value="InterPro"/>
</dbReference>
<dbReference type="Pfam" id="PF01326">
    <property type="entry name" value="PPDK_N"/>
    <property type="match status" value="1"/>
</dbReference>
<dbReference type="Gene3D" id="3.30.1490.20">
    <property type="entry name" value="ATP-grasp fold, A domain"/>
    <property type="match status" value="1"/>
</dbReference>
<keyword evidence="3" id="KW-0670">Pyruvate</keyword>
<reference evidence="3 4" key="1">
    <citation type="submission" date="2015-10" db="EMBL/GenBank/DDBJ databases">
        <authorList>
            <person name="Gilbert D.G."/>
        </authorList>
    </citation>
    <scope>NUCLEOTIDE SEQUENCE [LARGE SCALE GENOMIC DNA]</scope>
    <source>
        <strain evidence="3">COMA1</strain>
    </source>
</reference>
<dbReference type="STRING" id="1742972.COMA1_11338"/>
<evidence type="ECO:0000313" key="3">
    <source>
        <dbReference type="EMBL" id="CUS33785.1"/>
    </source>
</evidence>
<protein>
    <submittedName>
        <fullName evidence="3">Putative Phosphoenolpyruvate synthase</fullName>
        <ecNumber evidence="3">2.7.9.2</ecNumber>
    </submittedName>
</protein>
<dbReference type="InterPro" id="IPR008279">
    <property type="entry name" value="PEP-util_enz_mobile_dom"/>
</dbReference>
<feature type="domain" description="PEP-utilising enzyme mobile" evidence="1">
    <location>
        <begin position="797"/>
        <end position="867"/>
    </location>
</feature>
<keyword evidence="4" id="KW-1185">Reference proteome</keyword>
<dbReference type="Proteomes" id="UP000199032">
    <property type="component" value="Unassembled WGS sequence"/>
</dbReference>
<dbReference type="InterPro" id="IPR036637">
    <property type="entry name" value="Phosphohistidine_dom_sf"/>
</dbReference>
<dbReference type="SUPFAM" id="SSF52009">
    <property type="entry name" value="Phosphohistidine domain"/>
    <property type="match status" value="1"/>
</dbReference>
<dbReference type="AlphaFoldDB" id="A0A0S4LAG1"/>
<dbReference type="Gene3D" id="3.50.30.10">
    <property type="entry name" value="Phosphohistidine domain"/>
    <property type="match status" value="1"/>
</dbReference>
<dbReference type="InterPro" id="IPR051549">
    <property type="entry name" value="PEP_Utilizing_Enz"/>
</dbReference>
<sequence length="880" mass="97065">MAPSFILPLSSCHDLSLVGGKAFGLCRLIEAGFPVPSGLCVTTVAYTDHLHNLGFHDQDEWRRIVGLSDPDRLSSLAVCQLRINQIEIPQLTTDGLTASLQALGHPPAILWAVRSSATTEDASDASSAGLYRTHLGLTLPEVARAIKDLWASLWEMQVVSYLTRQNLGMMPPRMAVVIQPMIDAQAAGVAYSIHPVTGRRSEVMINAVPGLAAPLVDGTVVPDQYVVEVPAEGKPVQIRTRLLASKTECLRVSNAGLHRASLEEDAQSRSSLTDRQLASLAETAKEVERALGQPIDIEWAFDSRQLWILQARPISTVQPTADLTNDDCEWSRTNFKETLPELPSPLSLSFLEQFMDRYILEHYRRLGCRIPEGLTSVRIFRGRPYLNVTLFHLLVAQLGGDPSLNSEQMGGEPLQIPPQVQPLGGMASLRAGWLMLREMRRVERVGPHVFVEMKRLAVTYQRESVLSLSPKELMSELDKLDPWLESREVTFGIAGGVGQCLQFFSKVLPGWLGPDWRVLLNAALQGQGTVISAQQILRLAELADIAKGDPHTHTVLTSASWDPTTFRTTLVGTEFLYAFDKYLEDYGHRGVGESDVMSPRLADNPAAILSILRAQVISNRLSQDAVRLRQGDRQTNALAEIRQRMGWRLDRWAIFLWCYRRLCRLFSLREANRHHLMYYSAAIRTLLLRLGERLVEQGLLQRVNDIFFLTIADRINLVAGSTRDWKAVIAARRTEREHHLTAKVPDTIRDWTGARQQTMTEGHTDGDCVLSGMPISVGTVTGPVRLLRSAADWSKVRSGEILVVSVIDPGLAPLFGLAGGLIAEMGGTLSHGAIIAREYGLPTIANVESAMVRFSDGLPVTIDAGSGTIRIGPSPSMKSS</sequence>
<name>A0A0S4LAG1_9BACT</name>
<dbReference type="OrthoDB" id="9765468at2"/>
<organism evidence="3 4">
    <name type="scientific">Candidatus Nitrospira nitrosa</name>
    <dbReference type="NCBI Taxonomy" id="1742972"/>
    <lineage>
        <taxon>Bacteria</taxon>
        <taxon>Pseudomonadati</taxon>
        <taxon>Nitrospirota</taxon>
        <taxon>Nitrospiria</taxon>
        <taxon>Nitrospirales</taxon>
        <taxon>Nitrospiraceae</taxon>
        <taxon>Nitrospira</taxon>
    </lineage>
</organism>
<dbReference type="PANTHER" id="PTHR43615">
    <property type="entry name" value="PHOSPHOENOLPYRUVATE SYNTHASE-RELATED"/>
    <property type="match status" value="1"/>
</dbReference>
<evidence type="ECO:0000259" key="1">
    <source>
        <dbReference type="Pfam" id="PF00391"/>
    </source>
</evidence>
<accession>A0A0S4LAG1</accession>
<dbReference type="SUPFAM" id="SSF56059">
    <property type="entry name" value="Glutathione synthetase ATP-binding domain-like"/>
    <property type="match status" value="1"/>
</dbReference>